<keyword evidence="8" id="KW-0999">Mitochondrion inner membrane</keyword>
<dbReference type="EMBL" id="JANEYF010003935">
    <property type="protein sequence ID" value="KAJ8933019.1"/>
    <property type="molecule type" value="Genomic_DNA"/>
</dbReference>
<keyword evidence="2" id="KW-0479">Metal-binding</keyword>
<evidence type="ECO:0000256" key="2">
    <source>
        <dbReference type="ARBA" id="ARBA00022723"/>
    </source>
</evidence>
<name>A0AAV8X2G2_9CUCU</name>
<keyword evidence="5 8" id="KW-0811">Translocation</keyword>
<keyword evidence="11" id="KW-1185">Reference proteome</keyword>
<dbReference type="AlphaFoldDB" id="A0AAV8X2G2"/>
<evidence type="ECO:0000259" key="9">
    <source>
        <dbReference type="Pfam" id="PF02953"/>
    </source>
</evidence>
<keyword evidence="8" id="KW-0472">Membrane</keyword>
<feature type="domain" description="Tim10-like" evidence="9">
    <location>
        <begin position="9"/>
        <end position="64"/>
    </location>
</feature>
<evidence type="ECO:0000313" key="10">
    <source>
        <dbReference type="EMBL" id="KAJ8933019.1"/>
    </source>
</evidence>
<comment type="domain">
    <text evidence="8">The twin CX3C motif contains 4 conserved Cys residues that form 2 disulfide bonds in the mitochondrial intermembrane space.</text>
</comment>
<evidence type="ECO:0000256" key="3">
    <source>
        <dbReference type="ARBA" id="ARBA00022833"/>
    </source>
</evidence>
<comment type="caution">
    <text evidence="10">The sequence shown here is derived from an EMBL/GenBank/DDBJ whole genome shotgun (WGS) entry which is preliminary data.</text>
</comment>
<dbReference type="SUPFAM" id="SSF144122">
    <property type="entry name" value="Tim10-like"/>
    <property type="match status" value="1"/>
</dbReference>
<proteinExistence type="inferred from homology"/>
<comment type="subunit">
    <text evidence="8">Heterohexamer.</text>
</comment>
<keyword evidence="6 8" id="KW-0496">Mitochondrion</keyword>
<dbReference type="InterPro" id="IPR035427">
    <property type="entry name" value="Tim10-like_dom_sf"/>
</dbReference>
<dbReference type="Gene3D" id="1.10.287.810">
    <property type="entry name" value="Mitochondrial import inner membrane translocase subunit tim13 like domains"/>
    <property type="match status" value="1"/>
</dbReference>
<gene>
    <name evidence="10" type="ORF">NQ314_014258</name>
</gene>
<comment type="similarity">
    <text evidence="8">Belongs to the small Tim family.</text>
</comment>
<dbReference type="PANTHER" id="PTHR13172">
    <property type="entry name" value="MITOCHONDRIAL IMPORT INNER MEMBRANE TRANSLOCASE SUBUNIT TIM9B"/>
    <property type="match status" value="1"/>
</dbReference>
<evidence type="ECO:0000256" key="4">
    <source>
        <dbReference type="ARBA" id="ARBA00022927"/>
    </source>
</evidence>
<reference evidence="10" key="1">
    <citation type="journal article" date="2023" name="Insect Mol. Biol.">
        <title>Genome sequencing provides insights into the evolution of gene families encoding plant cell wall-degrading enzymes in longhorned beetles.</title>
        <authorList>
            <person name="Shin N.R."/>
            <person name="Okamura Y."/>
            <person name="Kirsch R."/>
            <person name="Pauchet Y."/>
        </authorList>
    </citation>
    <scope>NUCLEOTIDE SEQUENCE</scope>
    <source>
        <strain evidence="10">RBIC_L_NR</strain>
    </source>
</reference>
<evidence type="ECO:0000313" key="11">
    <source>
        <dbReference type="Proteomes" id="UP001162156"/>
    </source>
</evidence>
<dbReference type="Proteomes" id="UP001162156">
    <property type="component" value="Unassembled WGS sequence"/>
</dbReference>
<keyword evidence="4 8" id="KW-0653">Protein transport</keyword>
<sequence length="86" mass="10028">MEMDPGALRNFKDFLQLYNKMTEICFARCIDNVNSRILDQNEINCVDDCSSKFVKFNNKLMQNFVTAQTNIVNKRVEEARTATIKK</sequence>
<evidence type="ECO:0000256" key="5">
    <source>
        <dbReference type="ARBA" id="ARBA00023010"/>
    </source>
</evidence>
<accession>A0AAV8X2G2</accession>
<protein>
    <recommendedName>
        <fullName evidence="8">Mitochondrial import inner membrane translocase subunit</fullName>
    </recommendedName>
</protein>
<organism evidence="10 11">
    <name type="scientific">Rhamnusium bicolor</name>
    <dbReference type="NCBI Taxonomy" id="1586634"/>
    <lineage>
        <taxon>Eukaryota</taxon>
        <taxon>Metazoa</taxon>
        <taxon>Ecdysozoa</taxon>
        <taxon>Arthropoda</taxon>
        <taxon>Hexapoda</taxon>
        <taxon>Insecta</taxon>
        <taxon>Pterygota</taxon>
        <taxon>Neoptera</taxon>
        <taxon>Endopterygota</taxon>
        <taxon>Coleoptera</taxon>
        <taxon>Polyphaga</taxon>
        <taxon>Cucujiformia</taxon>
        <taxon>Chrysomeloidea</taxon>
        <taxon>Cerambycidae</taxon>
        <taxon>Lepturinae</taxon>
        <taxon>Rhagiini</taxon>
        <taxon>Rhamnusium</taxon>
    </lineage>
</organism>
<keyword evidence="8" id="KW-0143">Chaperone</keyword>
<comment type="subcellular location">
    <subcellularLocation>
        <location evidence="8">Mitochondrion inner membrane</location>
        <topology evidence="8">Peripheral membrane protein</topology>
        <orientation evidence="8">Intermembrane side</orientation>
    </subcellularLocation>
</comment>
<keyword evidence="7 8" id="KW-1015">Disulfide bond</keyword>
<dbReference type="InterPro" id="IPR050673">
    <property type="entry name" value="Mito_inner_translocase_sub"/>
</dbReference>
<dbReference type="GO" id="GO:0015031">
    <property type="term" value="P:protein transport"/>
    <property type="evidence" value="ECO:0007669"/>
    <property type="project" value="UniProtKB-KW"/>
</dbReference>
<evidence type="ECO:0000256" key="6">
    <source>
        <dbReference type="ARBA" id="ARBA00023128"/>
    </source>
</evidence>
<keyword evidence="3" id="KW-0862">Zinc</keyword>
<dbReference type="GO" id="GO:0046872">
    <property type="term" value="F:metal ion binding"/>
    <property type="evidence" value="ECO:0007669"/>
    <property type="project" value="UniProtKB-KW"/>
</dbReference>
<keyword evidence="1 8" id="KW-0813">Transport</keyword>
<dbReference type="GO" id="GO:0005743">
    <property type="term" value="C:mitochondrial inner membrane"/>
    <property type="evidence" value="ECO:0007669"/>
    <property type="project" value="UniProtKB-SubCell"/>
</dbReference>
<evidence type="ECO:0000256" key="8">
    <source>
        <dbReference type="RuleBase" id="RU367043"/>
    </source>
</evidence>
<dbReference type="Pfam" id="PF02953">
    <property type="entry name" value="zf-Tim10_DDP"/>
    <property type="match status" value="1"/>
</dbReference>
<dbReference type="InterPro" id="IPR004217">
    <property type="entry name" value="Tim10-like"/>
</dbReference>
<evidence type="ECO:0000256" key="7">
    <source>
        <dbReference type="ARBA" id="ARBA00023157"/>
    </source>
</evidence>
<comment type="function">
    <text evidence="8">Mitochondrial intermembrane chaperone that participates in the import and insertion of some multi-pass transmembrane proteins into the mitochondrial inner membrane. Also required for the transfer of beta-barrel precursors from the TOM complex to the sorting and assembly machinery (SAM complex) of the outer membrane. Acts as a chaperone-like protein that protects the hydrophobic precursors from aggregation and guide them through the mitochondrial intermembrane space.</text>
</comment>
<evidence type="ECO:0000256" key="1">
    <source>
        <dbReference type="ARBA" id="ARBA00022448"/>
    </source>
</evidence>